<keyword evidence="5" id="KW-1185">Reference proteome</keyword>
<evidence type="ECO:0000256" key="1">
    <source>
        <dbReference type="ARBA" id="ARBA00012729"/>
    </source>
</evidence>
<dbReference type="InterPro" id="IPR050314">
    <property type="entry name" value="Glycosyl_Hydrlase_18"/>
</dbReference>
<feature type="signal peptide" evidence="2">
    <location>
        <begin position="1"/>
        <end position="21"/>
    </location>
</feature>
<proteinExistence type="predicted"/>
<dbReference type="EMBL" id="MU858274">
    <property type="protein sequence ID" value="KAK4207782.1"/>
    <property type="molecule type" value="Genomic_DNA"/>
</dbReference>
<keyword evidence="2" id="KW-0732">Signal</keyword>
<dbReference type="GO" id="GO:0008061">
    <property type="term" value="F:chitin binding"/>
    <property type="evidence" value="ECO:0007669"/>
    <property type="project" value="InterPro"/>
</dbReference>
<name>A0AAN6Y086_9PEZI</name>
<dbReference type="EC" id="3.2.1.14" evidence="1"/>
<evidence type="ECO:0000259" key="3">
    <source>
        <dbReference type="PROSITE" id="PS51910"/>
    </source>
</evidence>
<evidence type="ECO:0000313" key="5">
    <source>
        <dbReference type="Proteomes" id="UP001301769"/>
    </source>
</evidence>
<feature type="chain" id="PRO_5042988757" description="chitinase" evidence="2">
    <location>
        <begin position="22"/>
        <end position="392"/>
    </location>
</feature>
<dbReference type="PROSITE" id="PS51910">
    <property type="entry name" value="GH18_2"/>
    <property type="match status" value="1"/>
</dbReference>
<feature type="domain" description="GH18" evidence="3">
    <location>
        <begin position="26"/>
        <end position="383"/>
    </location>
</feature>
<dbReference type="PANTHER" id="PTHR11177">
    <property type="entry name" value="CHITINASE"/>
    <property type="match status" value="1"/>
</dbReference>
<dbReference type="Pfam" id="PF00704">
    <property type="entry name" value="Glyco_hydro_18"/>
    <property type="match status" value="1"/>
</dbReference>
<keyword evidence="4" id="KW-0378">Hydrolase</keyword>
<sequence length="392" mass="43921">MILPRVMRWMLLVMAAPRSMAVSPVTRCIMYLTGQHPVVPPVDQLRHVTHVALAFMDSHLFNDALREDWPLFMTVDQVRPLFVPGTKVMIAIGGWGDTQGFSSAALNDTTRKRFAGNIARMVSHTGADGVDIDWEYPGGNGEDYKQIPNSEKSWEIDAYSSLIKEIRSAIGPDKIISAAVPGLERDMLGFTPKTVPELMQHIDFLNVMTYDMMNRRDSVTKHHTGVVLSLEAVDAYVSRGAKPESLNLGFAFYTKYFKTEHAACASSASKVGCPTLLLEDPETGADLGRAGGFSWHDNVPEEVTESFRRALHEGVYDDEQGGYYHWDEAEDLWWTFDTPDAVERKFPLIMDKRKLGGVFAWGLGEDAPAYKHLAALNRRLDKYDCQGKKDEL</sequence>
<evidence type="ECO:0000256" key="2">
    <source>
        <dbReference type="SAM" id="SignalP"/>
    </source>
</evidence>
<reference evidence="4" key="2">
    <citation type="submission" date="2023-05" db="EMBL/GenBank/DDBJ databases">
        <authorList>
            <consortium name="Lawrence Berkeley National Laboratory"/>
            <person name="Steindorff A."/>
            <person name="Hensen N."/>
            <person name="Bonometti L."/>
            <person name="Westerberg I."/>
            <person name="Brannstrom I.O."/>
            <person name="Guillou S."/>
            <person name="Cros-Aarteil S."/>
            <person name="Calhoun S."/>
            <person name="Haridas S."/>
            <person name="Kuo A."/>
            <person name="Mondo S."/>
            <person name="Pangilinan J."/>
            <person name="Riley R."/>
            <person name="Labutti K."/>
            <person name="Andreopoulos B."/>
            <person name="Lipzen A."/>
            <person name="Chen C."/>
            <person name="Yanf M."/>
            <person name="Daum C."/>
            <person name="Ng V."/>
            <person name="Clum A."/>
            <person name="Ohm R."/>
            <person name="Martin F."/>
            <person name="Silar P."/>
            <person name="Natvig D."/>
            <person name="Lalanne C."/>
            <person name="Gautier V."/>
            <person name="Ament-Velasquez S.L."/>
            <person name="Kruys A."/>
            <person name="Hutchinson M.I."/>
            <person name="Powell A.J."/>
            <person name="Barry K."/>
            <person name="Miller A.N."/>
            <person name="Grigoriev I.V."/>
            <person name="Debuchy R."/>
            <person name="Gladieux P."/>
            <person name="Thoren M.H."/>
            <person name="Johannesson H."/>
        </authorList>
    </citation>
    <scope>NUCLEOTIDE SEQUENCE</scope>
    <source>
        <strain evidence="4">PSN293</strain>
    </source>
</reference>
<dbReference type="Gene3D" id="3.20.20.80">
    <property type="entry name" value="Glycosidases"/>
    <property type="match status" value="1"/>
</dbReference>
<reference evidence="4" key="1">
    <citation type="journal article" date="2023" name="Mol. Phylogenet. Evol.">
        <title>Genome-scale phylogeny and comparative genomics of the fungal order Sordariales.</title>
        <authorList>
            <person name="Hensen N."/>
            <person name="Bonometti L."/>
            <person name="Westerberg I."/>
            <person name="Brannstrom I.O."/>
            <person name="Guillou S."/>
            <person name="Cros-Aarteil S."/>
            <person name="Calhoun S."/>
            <person name="Haridas S."/>
            <person name="Kuo A."/>
            <person name="Mondo S."/>
            <person name="Pangilinan J."/>
            <person name="Riley R."/>
            <person name="LaButti K."/>
            <person name="Andreopoulos B."/>
            <person name="Lipzen A."/>
            <person name="Chen C."/>
            <person name="Yan M."/>
            <person name="Daum C."/>
            <person name="Ng V."/>
            <person name="Clum A."/>
            <person name="Steindorff A."/>
            <person name="Ohm R.A."/>
            <person name="Martin F."/>
            <person name="Silar P."/>
            <person name="Natvig D.O."/>
            <person name="Lalanne C."/>
            <person name="Gautier V."/>
            <person name="Ament-Velasquez S.L."/>
            <person name="Kruys A."/>
            <person name="Hutchinson M.I."/>
            <person name="Powell A.J."/>
            <person name="Barry K."/>
            <person name="Miller A.N."/>
            <person name="Grigoriev I.V."/>
            <person name="Debuchy R."/>
            <person name="Gladieux P."/>
            <person name="Hiltunen Thoren M."/>
            <person name="Johannesson H."/>
        </authorList>
    </citation>
    <scope>NUCLEOTIDE SEQUENCE</scope>
    <source>
        <strain evidence="4">PSN293</strain>
    </source>
</reference>
<dbReference type="InterPro" id="IPR011583">
    <property type="entry name" value="Chitinase_II/V-like_cat"/>
</dbReference>
<evidence type="ECO:0000313" key="4">
    <source>
        <dbReference type="EMBL" id="KAK4207782.1"/>
    </source>
</evidence>
<dbReference type="FunFam" id="3.20.20.80:FF:000159">
    <property type="entry name" value="Class V chitinase, putative"/>
    <property type="match status" value="1"/>
</dbReference>
<comment type="caution">
    <text evidence="4">The sequence shown here is derived from an EMBL/GenBank/DDBJ whole genome shotgun (WGS) entry which is preliminary data.</text>
</comment>
<dbReference type="GO" id="GO:0005975">
    <property type="term" value="P:carbohydrate metabolic process"/>
    <property type="evidence" value="ECO:0007669"/>
    <property type="project" value="InterPro"/>
</dbReference>
<dbReference type="InterPro" id="IPR001223">
    <property type="entry name" value="Glyco_hydro18_cat"/>
</dbReference>
<dbReference type="SUPFAM" id="SSF51445">
    <property type="entry name" value="(Trans)glycosidases"/>
    <property type="match status" value="1"/>
</dbReference>
<dbReference type="GO" id="GO:0005576">
    <property type="term" value="C:extracellular region"/>
    <property type="evidence" value="ECO:0007669"/>
    <property type="project" value="TreeGrafter"/>
</dbReference>
<accession>A0AAN6Y086</accession>
<organism evidence="4 5">
    <name type="scientific">Rhypophila decipiens</name>
    <dbReference type="NCBI Taxonomy" id="261697"/>
    <lineage>
        <taxon>Eukaryota</taxon>
        <taxon>Fungi</taxon>
        <taxon>Dikarya</taxon>
        <taxon>Ascomycota</taxon>
        <taxon>Pezizomycotina</taxon>
        <taxon>Sordariomycetes</taxon>
        <taxon>Sordariomycetidae</taxon>
        <taxon>Sordariales</taxon>
        <taxon>Naviculisporaceae</taxon>
        <taxon>Rhypophila</taxon>
    </lineage>
</organism>
<dbReference type="GO" id="GO:0006032">
    <property type="term" value="P:chitin catabolic process"/>
    <property type="evidence" value="ECO:0007669"/>
    <property type="project" value="TreeGrafter"/>
</dbReference>
<dbReference type="SMART" id="SM00636">
    <property type="entry name" value="Glyco_18"/>
    <property type="match status" value="1"/>
</dbReference>
<dbReference type="GO" id="GO:0008843">
    <property type="term" value="F:endochitinase activity"/>
    <property type="evidence" value="ECO:0007669"/>
    <property type="project" value="UniProtKB-EC"/>
</dbReference>
<gene>
    <name evidence="4" type="ORF">QBC37DRAFT_88869</name>
</gene>
<dbReference type="PANTHER" id="PTHR11177:SF378">
    <property type="entry name" value="CHITINASE"/>
    <property type="match status" value="1"/>
</dbReference>
<protein>
    <recommendedName>
        <fullName evidence="1">chitinase</fullName>
        <ecNumber evidence="1">3.2.1.14</ecNumber>
    </recommendedName>
</protein>
<dbReference type="Proteomes" id="UP001301769">
    <property type="component" value="Unassembled WGS sequence"/>
</dbReference>
<dbReference type="InterPro" id="IPR017853">
    <property type="entry name" value="GH"/>
</dbReference>
<dbReference type="AlphaFoldDB" id="A0AAN6Y086"/>